<comment type="caution">
    <text evidence="2">The sequence shown here is derived from an EMBL/GenBank/DDBJ whole genome shotgun (WGS) entry which is preliminary data.</text>
</comment>
<organism evidence="2 3">
    <name type="scientific">Vibrio algivorus</name>
    <dbReference type="NCBI Taxonomy" id="1667024"/>
    <lineage>
        <taxon>Bacteria</taxon>
        <taxon>Pseudomonadati</taxon>
        <taxon>Pseudomonadota</taxon>
        <taxon>Gammaproteobacteria</taxon>
        <taxon>Vibrionales</taxon>
        <taxon>Vibrionaceae</taxon>
        <taxon>Vibrio</taxon>
    </lineage>
</organism>
<dbReference type="EMBL" id="BSPV01000004">
    <property type="protein sequence ID" value="GLT14320.1"/>
    <property type="molecule type" value="Genomic_DNA"/>
</dbReference>
<dbReference type="Proteomes" id="UP001157156">
    <property type="component" value="Unassembled WGS sequence"/>
</dbReference>
<proteinExistence type="predicted"/>
<sequence>MEENNNRLNQEWVTLNAVRYMVKLASKGSMSKSTYDNTLEFAGDLYPELLGPENSLLKRERESDTTKEYRQRAELESLREETEVSALELVLKDIAEYESLLDVAKANQKDRKRTDQLKRRLSQLDKAKKELEPKAHSENQLIFRDAYNVERNLPELSKGHAHKDFRLTDGKILRVRVLHPDRPEHITGADIIYERHNDRTGCISIVAVQYKIWENRKMYLSDDRMNGQIDKMREFLCNKGICQSNSDEYRFPCCSGFLRPTDKLQTAEQKFISTGEHLPICKIEECTSYGKRGGLQLTYDDIKEYSLSGDLFEELFNRGKIGSRELTRNELEDLYHEASVIDSSDTVVIYVQEFDT</sequence>
<accession>A0ABQ6EMG7</accession>
<dbReference type="RefSeq" id="WP_089122734.1">
    <property type="nucleotide sequence ID" value="NZ_BSPV01000004.1"/>
</dbReference>
<evidence type="ECO:0000256" key="1">
    <source>
        <dbReference type="SAM" id="Coils"/>
    </source>
</evidence>
<keyword evidence="1" id="KW-0175">Coiled coil</keyword>
<protein>
    <submittedName>
        <fullName evidence="2">Uncharacterized protein</fullName>
    </submittedName>
</protein>
<evidence type="ECO:0000313" key="3">
    <source>
        <dbReference type="Proteomes" id="UP001157156"/>
    </source>
</evidence>
<gene>
    <name evidence="2" type="ORF">GCM10007931_12950</name>
</gene>
<reference evidence="3" key="1">
    <citation type="journal article" date="2019" name="Int. J. Syst. Evol. Microbiol.">
        <title>The Global Catalogue of Microorganisms (GCM) 10K type strain sequencing project: providing services to taxonomists for standard genome sequencing and annotation.</title>
        <authorList>
            <consortium name="The Broad Institute Genomics Platform"/>
            <consortium name="The Broad Institute Genome Sequencing Center for Infectious Disease"/>
            <person name="Wu L."/>
            <person name="Ma J."/>
        </authorList>
    </citation>
    <scope>NUCLEOTIDE SEQUENCE [LARGE SCALE GENOMIC DNA]</scope>
    <source>
        <strain evidence="3">NBRC 111146</strain>
    </source>
</reference>
<keyword evidence="3" id="KW-1185">Reference proteome</keyword>
<feature type="coiled-coil region" evidence="1">
    <location>
        <begin position="87"/>
        <end position="127"/>
    </location>
</feature>
<evidence type="ECO:0000313" key="2">
    <source>
        <dbReference type="EMBL" id="GLT14320.1"/>
    </source>
</evidence>
<name>A0ABQ6EMG7_9VIBR</name>